<dbReference type="EMBL" id="LR743603">
    <property type="protein sequence ID" value="CAA2633271.1"/>
    <property type="molecule type" value="Genomic_DNA"/>
</dbReference>
<evidence type="ECO:0000313" key="2">
    <source>
        <dbReference type="EMBL" id="CAA2633271.1"/>
    </source>
</evidence>
<dbReference type="FunFam" id="2.30.30.100:FF:000014">
    <property type="entry name" value="Small nuclear ribonucleoprotein Sm D1"/>
    <property type="match status" value="1"/>
</dbReference>
<dbReference type="InterPro" id="IPR027141">
    <property type="entry name" value="LSm4/Sm_D1/D3"/>
</dbReference>
<accession>A0A7I8JQH3</accession>
<dbReference type="Gene3D" id="2.30.30.100">
    <property type="match status" value="1"/>
</dbReference>
<dbReference type="EMBL" id="CACRZD030000016">
    <property type="protein sequence ID" value="CAA6672390.1"/>
    <property type="molecule type" value="Genomic_DNA"/>
</dbReference>
<dbReference type="GO" id="GO:0006396">
    <property type="term" value="P:RNA processing"/>
    <property type="evidence" value="ECO:0007669"/>
    <property type="project" value="InterPro"/>
</dbReference>
<evidence type="ECO:0000256" key="1">
    <source>
        <dbReference type="SAM" id="MobiDB-lite"/>
    </source>
</evidence>
<gene>
    <name evidence="2" type="ORF">SI7747_16018801</name>
</gene>
<proteinExistence type="predicted"/>
<name>A0A7I8JQH3_SPIIN</name>
<dbReference type="AlphaFoldDB" id="A0A7I8JQH3"/>
<evidence type="ECO:0000313" key="3">
    <source>
        <dbReference type="Proteomes" id="UP001189122"/>
    </source>
</evidence>
<dbReference type="Proteomes" id="UP001189122">
    <property type="component" value="Unassembled WGS sequence"/>
</dbReference>
<dbReference type="PANTHER" id="PTHR23338">
    <property type="entry name" value="SMALL NUCLEAR RIBONUCLEOPROTEIN SM"/>
    <property type="match status" value="1"/>
</dbReference>
<keyword evidence="3" id="KW-1185">Reference proteome</keyword>
<protein>
    <submittedName>
        <fullName evidence="2">Uncharacterized protein</fullName>
    </submittedName>
</protein>
<sequence length="91" mass="10401">MRLSTCNPQRERERERERAPISMAVWHGLVSFPNPVSLDHLSERGNNIRYYILSDSLNLETLLVEKTPRVKPKKPTAEPGRAIGRGRGHGR</sequence>
<reference evidence="2 3" key="1">
    <citation type="submission" date="2019-12" db="EMBL/GenBank/DDBJ databases">
        <authorList>
            <person name="Scholz U."/>
            <person name="Mascher M."/>
            <person name="Fiebig A."/>
        </authorList>
    </citation>
    <scope>NUCLEOTIDE SEQUENCE</scope>
</reference>
<organism evidence="2">
    <name type="scientific">Spirodela intermedia</name>
    <name type="common">Intermediate duckweed</name>
    <dbReference type="NCBI Taxonomy" id="51605"/>
    <lineage>
        <taxon>Eukaryota</taxon>
        <taxon>Viridiplantae</taxon>
        <taxon>Streptophyta</taxon>
        <taxon>Embryophyta</taxon>
        <taxon>Tracheophyta</taxon>
        <taxon>Spermatophyta</taxon>
        <taxon>Magnoliopsida</taxon>
        <taxon>Liliopsida</taxon>
        <taxon>Araceae</taxon>
        <taxon>Lemnoideae</taxon>
        <taxon>Spirodela</taxon>
    </lineage>
</organism>
<feature type="region of interest" description="Disordered" evidence="1">
    <location>
        <begin position="68"/>
        <end position="91"/>
    </location>
</feature>